<evidence type="ECO:0000313" key="2">
    <source>
        <dbReference type="EMBL" id="PIS06206.1"/>
    </source>
</evidence>
<proteinExistence type="predicted"/>
<dbReference type="InterPro" id="IPR036249">
    <property type="entry name" value="Thioredoxin-like_sf"/>
</dbReference>
<dbReference type="Pfam" id="PF00085">
    <property type="entry name" value="Thioredoxin"/>
    <property type="match status" value="1"/>
</dbReference>
<dbReference type="Gene3D" id="3.40.30.10">
    <property type="entry name" value="Glutaredoxin"/>
    <property type="match status" value="1"/>
</dbReference>
<dbReference type="InterPro" id="IPR013766">
    <property type="entry name" value="Thioredoxin_domain"/>
</dbReference>
<dbReference type="SUPFAM" id="SSF52833">
    <property type="entry name" value="Thioredoxin-like"/>
    <property type="match status" value="1"/>
</dbReference>
<dbReference type="Proteomes" id="UP000229056">
    <property type="component" value="Unassembled WGS sequence"/>
</dbReference>
<dbReference type="CDD" id="cd02947">
    <property type="entry name" value="TRX_family"/>
    <property type="match status" value="1"/>
</dbReference>
<accession>A0A2H0W4C5</accession>
<dbReference type="AlphaFoldDB" id="A0A2H0W4C5"/>
<gene>
    <name evidence="2" type="ORF">COT80_01380</name>
</gene>
<sequence length="88" mass="10567">MKILKIGAEWCPECIIMRLRFAEIEKEMPELKTEFIDIDKNNDIKKIWSIEDIPTFIFLDKNGQEFLRLQKLVEKEDLIKVIKENNDK</sequence>
<name>A0A2H0W4C5_9BACT</name>
<organism evidence="2 3">
    <name type="scientific">Candidatus Buchananbacteria bacterium CG10_big_fil_rev_8_21_14_0_10_33_19</name>
    <dbReference type="NCBI Taxonomy" id="1974525"/>
    <lineage>
        <taxon>Bacteria</taxon>
        <taxon>Candidatus Buchananiibacteriota</taxon>
    </lineage>
</organism>
<dbReference type="EMBL" id="PEZY01000005">
    <property type="protein sequence ID" value="PIS06206.1"/>
    <property type="molecule type" value="Genomic_DNA"/>
</dbReference>
<evidence type="ECO:0000313" key="3">
    <source>
        <dbReference type="Proteomes" id="UP000229056"/>
    </source>
</evidence>
<comment type="caution">
    <text evidence="2">The sequence shown here is derived from an EMBL/GenBank/DDBJ whole genome shotgun (WGS) entry which is preliminary data.</text>
</comment>
<feature type="domain" description="Thioredoxin" evidence="1">
    <location>
        <begin position="4"/>
        <end position="84"/>
    </location>
</feature>
<reference evidence="3" key="1">
    <citation type="submission" date="2017-09" db="EMBL/GenBank/DDBJ databases">
        <title>Depth-based differentiation of microbial function through sediment-hosted aquifers and enrichment of novel symbionts in the deep terrestrial subsurface.</title>
        <authorList>
            <person name="Probst A.J."/>
            <person name="Ladd B."/>
            <person name="Jarett J.K."/>
            <person name="Geller-Mcgrath D.E."/>
            <person name="Sieber C.M.K."/>
            <person name="Emerson J.B."/>
            <person name="Anantharaman K."/>
            <person name="Thomas B.C."/>
            <person name="Malmstrom R."/>
            <person name="Stieglmeier M."/>
            <person name="Klingl A."/>
            <person name="Woyke T."/>
            <person name="Ryan C.M."/>
            <person name="Banfield J.F."/>
        </authorList>
    </citation>
    <scope>NUCLEOTIDE SEQUENCE [LARGE SCALE GENOMIC DNA]</scope>
</reference>
<evidence type="ECO:0000259" key="1">
    <source>
        <dbReference type="Pfam" id="PF00085"/>
    </source>
</evidence>
<protein>
    <recommendedName>
        <fullName evidence="1">Thioredoxin domain-containing protein</fullName>
    </recommendedName>
</protein>